<accession>A0A8G1RT45</accession>
<proteinExistence type="predicted"/>
<dbReference type="GO" id="GO:0005524">
    <property type="term" value="F:ATP binding"/>
    <property type="evidence" value="ECO:0007669"/>
    <property type="project" value="InterPro"/>
</dbReference>
<name>A0A8G1RT45_9EURO</name>
<dbReference type="GO" id="GO:0046872">
    <property type="term" value="F:metal ion binding"/>
    <property type="evidence" value="ECO:0007669"/>
    <property type="project" value="InterPro"/>
</dbReference>
<dbReference type="PANTHER" id="PTHR37018:SF1">
    <property type="entry name" value="CULTURE SPECIFIC PROTEIN, PUTATIVE (AFU_ORTHOLOGUE AFUA_2G00130)-RELATED"/>
    <property type="match status" value="1"/>
</dbReference>
<gene>
    <name evidence="2" type="ORF">BO72DRAFT_119521</name>
</gene>
<dbReference type="PANTHER" id="PTHR37018">
    <property type="entry name" value="CULTURE SPECIFIC PROTEIN, PUTATIVE (AFU_ORTHOLOGUE AFUA_2G00130)-RELATED"/>
    <property type="match status" value="1"/>
</dbReference>
<evidence type="ECO:0000259" key="1">
    <source>
        <dbReference type="Pfam" id="PF02655"/>
    </source>
</evidence>
<dbReference type="Proteomes" id="UP000249789">
    <property type="component" value="Unassembled WGS sequence"/>
</dbReference>
<keyword evidence="3" id="KW-1185">Reference proteome</keyword>
<reference evidence="2 3" key="1">
    <citation type="submission" date="2018-02" db="EMBL/GenBank/DDBJ databases">
        <title>The genomes of Aspergillus section Nigri reveals drivers in fungal speciation.</title>
        <authorList>
            <consortium name="DOE Joint Genome Institute"/>
            <person name="Vesth T.C."/>
            <person name="Nybo J."/>
            <person name="Theobald S."/>
            <person name="Brandl J."/>
            <person name="Frisvad J.C."/>
            <person name="Nielsen K.F."/>
            <person name="Lyhne E.K."/>
            <person name="Kogle M.E."/>
            <person name="Kuo A."/>
            <person name="Riley R."/>
            <person name="Clum A."/>
            <person name="Nolan M."/>
            <person name="Lipzen A."/>
            <person name="Salamov A."/>
            <person name="Henrissat B."/>
            <person name="Wiebenga A."/>
            <person name="De vries R.P."/>
            <person name="Grigoriev I.V."/>
            <person name="Mortensen U.H."/>
            <person name="Andersen M.R."/>
            <person name="Baker S.E."/>
        </authorList>
    </citation>
    <scope>NUCLEOTIDE SEQUENCE [LARGE SCALE GENOMIC DNA]</scope>
    <source>
        <strain evidence="2 3">CBS 313.89</strain>
    </source>
</reference>
<dbReference type="AlphaFoldDB" id="A0A8G1RT45"/>
<dbReference type="RefSeq" id="XP_040801046.1">
    <property type="nucleotide sequence ID" value="XM_040939000.1"/>
</dbReference>
<dbReference type="Pfam" id="PF02655">
    <property type="entry name" value="ATP-grasp_3"/>
    <property type="match status" value="1"/>
</dbReference>
<dbReference type="EMBL" id="KZ824645">
    <property type="protein sequence ID" value="RAK77036.1"/>
    <property type="molecule type" value="Genomic_DNA"/>
</dbReference>
<dbReference type="InterPro" id="IPR003806">
    <property type="entry name" value="ATP-grasp_PylC-type"/>
</dbReference>
<dbReference type="GeneID" id="63856333"/>
<dbReference type="OrthoDB" id="5946236at2759"/>
<sequence>MIATDMTIFLDTTLDDLYSLDSDEPHGVVTAYPHPSQPSRAMPHPFSSEHFLYGITFPNTTAPDAMQNILERGIAQRYSFIAGRAPVILFDSLPATTDAESQNKPEQPPPPAIADILTLHAQLHPPQRPKLQFPRNASAIAPLPPNTQIAIIVPQDELAHLPHILPPETHYHLLSKRWLALSSLPTPTSIIIDPTTPPTADHLAAIEAEITRMLRPIQTHPSLPFVIKVSVAASGRGTFLIRSEPDRSDACIRLRAILHTSFPHVTPQNAHLHPLALILQPFVAGEAHGISFFLTQTGRAIFHAASRQQFNAQGQWCGGWVSFPAQHRLKERYWGVVVAVAESLHAEGYYGPVGADVMTEENGGRHVIVDVNPRVTGSYHLGLLRGHFVGRGLMEVAVLSPLYVVGDRSGWVRRFAREIEEGRMIVTAWVQGVEGGRSYVAVTVGGEDERRLKRLVGEVEAIVREGESGVGE</sequence>
<protein>
    <submittedName>
        <fullName evidence="2">Solid-state culture specific protein</fullName>
    </submittedName>
</protein>
<evidence type="ECO:0000313" key="2">
    <source>
        <dbReference type="EMBL" id="RAK77036.1"/>
    </source>
</evidence>
<dbReference type="SUPFAM" id="SSF56059">
    <property type="entry name" value="Glutathione synthetase ATP-binding domain-like"/>
    <property type="match status" value="1"/>
</dbReference>
<dbReference type="InterPro" id="IPR053269">
    <property type="entry name" value="Asp-Met_ligase"/>
</dbReference>
<dbReference type="Gene3D" id="3.30.470.20">
    <property type="entry name" value="ATP-grasp fold, B domain"/>
    <property type="match status" value="1"/>
</dbReference>
<dbReference type="VEuPathDB" id="FungiDB:BO72DRAFT_119521"/>
<evidence type="ECO:0000313" key="3">
    <source>
        <dbReference type="Proteomes" id="UP000249789"/>
    </source>
</evidence>
<organism evidence="2 3">
    <name type="scientific">Aspergillus fijiensis CBS 313.89</name>
    <dbReference type="NCBI Taxonomy" id="1448319"/>
    <lineage>
        <taxon>Eukaryota</taxon>
        <taxon>Fungi</taxon>
        <taxon>Dikarya</taxon>
        <taxon>Ascomycota</taxon>
        <taxon>Pezizomycotina</taxon>
        <taxon>Eurotiomycetes</taxon>
        <taxon>Eurotiomycetidae</taxon>
        <taxon>Eurotiales</taxon>
        <taxon>Aspergillaceae</taxon>
        <taxon>Aspergillus</taxon>
    </lineage>
</organism>
<feature type="domain" description="ATP-grasp fold PylC-type" evidence="1">
    <location>
        <begin position="270"/>
        <end position="378"/>
    </location>
</feature>